<keyword evidence="1 2" id="KW-0732">Signal</keyword>
<gene>
    <name evidence="4" type="ORF">ISQ19_01125</name>
</gene>
<dbReference type="Gene3D" id="2.40.160.20">
    <property type="match status" value="1"/>
</dbReference>
<dbReference type="AlphaFoldDB" id="A0A937HGL2"/>
<evidence type="ECO:0000313" key="4">
    <source>
        <dbReference type="EMBL" id="MBL6761282.1"/>
    </source>
</evidence>
<name>A0A937HGL2_9PROT</name>
<evidence type="ECO:0000256" key="1">
    <source>
        <dbReference type="ARBA" id="ARBA00022729"/>
    </source>
</evidence>
<evidence type="ECO:0000259" key="3">
    <source>
        <dbReference type="Pfam" id="PF13505"/>
    </source>
</evidence>
<dbReference type="InterPro" id="IPR027385">
    <property type="entry name" value="Beta-barrel_OMP"/>
</dbReference>
<dbReference type="Proteomes" id="UP000785783">
    <property type="component" value="Unassembled WGS sequence"/>
</dbReference>
<dbReference type="Pfam" id="PF13505">
    <property type="entry name" value="OMP_b-brl"/>
    <property type="match status" value="1"/>
</dbReference>
<feature type="signal peptide" evidence="2">
    <location>
        <begin position="1"/>
        <end position="20"/>
    </location>
</feature>
<evidence type="ECO:0000256" key="2">
    <source>
        <dbReference type="SAM" id="SignalP"/>
    </source>
</evidence>
<dbReference type="InterPro" id="IPR011250">
    <property type="entry name" value="OMP/PagP_B-barrel"/>
</dbReference>
<feature type="domain" description="Outer membrane protein beta-barrel" evidence="3">
    <location>
        <begin position="5"/>
        <end position="163"/>
    </location>
</feature>
<dbReference type="EMBL" id="JADHOK010000007">
    <property type="protein sequence ID" value="MBL6761282.1"/>
    <property type="molecule type" value="Genomic_DNA"/>
</dbReference>
<comment type="caution">
    <text evidence="4">The sequence shown here is derived from an EMBL/GenBank/DDBJ whole genome shotgun (WGS) entry which is preliminary data.</text>
</comment>
<dbReference type="SUPFAM" id="SSF56925">
    <property type="entry name" value="OMPA-like"/>
    <property type="match status" value="1"/>
</dbReference>
<evidence type="ECO:0000313" key="5">
    <source>
        <dbReference type="Proteomes" id="UP000785783"/>
    </source>
</evidence>
<proteinExistence type="predicted"/>
<accession>A0A937HGL2</accession>
<reference evidence="4" key="1">
    <citation type="submission" date="2020-10" db="EMBL/GenBank/DDBJ databases">
        <title>Microbiome of the Black Sea water column analyzed by genome centric metagenomics.</title>
        <authorList>
            <person name="Cabello-Yeves P.J."/>
            <person name="Callieri C."/>
            <person name="Picazo A."/>
            <person name="Mehrshad M."/>
            <person name="Haro-Moreno J.M."/>
            <person name="Roda-Garcia J."/>
            <person name="Dzembekova N."/>
            <person name="Slabakova V."/>
            <person name="Slabakova N."/>
            <person name="Moncheva S."/>
            <person name="Rodriguez-Valera F."/>
        </authorList>
    </citation>
    <scope>NUCLEOTIDE SEQUENCE</scope>
    <source>
        <strain evidence="4">BS307-5m-G5</strain>
    </source>
</reference>
<organism evidence="4 5">
    <name type="scientific">PS1 clade bacterium</name>
    <dbReference type="NCBI Taxonomy" id="2175152"/>
    <lineage>
        <taxon>Bacteria</taxon>
        <taxon>Pseudomonadati</taxon>
        <taxon>Pseudomonadota</taxon>
        <taxon>Alphaproteobacteria</taxon>
        <taxon>PS1 clade</taxon>
    </lineage>
</organism>
<feature type="chain" id="PRO_5037964700" evidence="2">
    <location>
        <begin position="21"/>
        <end position="163"/>
    </location>
</feature>
<protein>
    <submittedName>
        <fullName evidence="4">Porin family protein</fullName>
    </submittedName>
</protein>
<sequence>MRTLFLILAVAFVPFLPAQAQNYVGISGGLMTYEAGGTELDSQGFTILAGGQIDPMIAVEFSYTSHSSVEVGDNDYKANVMALSGVLRSPGEGFEPFVRLGIARGDSDISGEGIDDGNEDGFIYGIGADFSLNYNSSLRLEYVESDLDGAESDRLSFGTIYRF</sequence>